<evidence type="ECO:0000259" key="11">
    <source>
        <dbReference type="Pfam" id="PF09606"/>
    </source>
</evidence>
<evidence type="ECO:0000256" key="3">
    <source>
        <dbReference type="ARBA" id="ARBA00011837"/>
    </source>
</evidence>
<dbReference type="PANTHER" id="PTHR31804:SF3">
    <property type="entry name" value="MEDIATOR OF RNA POLYMERASE II TRANSCRIPTION SUBUNIT 15"/>
    <property type="match status" value="1"/>
</dbReference>
<dbReference type="KEGG" id="dqu:106752187"/>
<evidence type="ECO:0000256" key="1">
    <source>
        <dbReference type="ARBA" id="ARBA00004123"/>
    </source>
</evidence>
<proteinExistence type="inferred from homology"/>
<evidence type="ECO:0000256" key="7">
    <source>
        <dbReference type="ARBA" id="ARBA00023163"/>
    </source>
</evidence>
<dbReference type="InterPro" id="IPR019087">
    <property type="entry name" value="Med15_N"/>
</dbReference>
<dbReference type="GeneID" id="106752187"/>
<dbReference type="GO" id="GO:0003712">
    <property type="term" value="F:transcription coregulator activity"/>
    <property type="evidence" value="ECO:0007669"/>
    <property type="project" value="InterPro"/>
</dbReference>
<evidence type="ECO:0000256" key="10">
    <source>
        <dbReference type="RuleBase" id="RU364148"/>
    </source>
</evidence>
<dbReference type="PANTHER" id="PTHR31804">
    <property type="entry name" value="MEDIATOR OF RNA POLYMERASE II TRANSCRIPTION SUBUNIT 15"/>
    <property type="match status" value="1"/>
</dbReference>
<evidence type="ECO:0000256" key="2">
    <source>
        <dbReference type="ARBA" id="ARBA00009807"/>
    </source>
</evidence>
<evidence type="ECO:0000256" key="6">
    <source>
        <dbReference type="ARBA" id="ARBA00023159"/>
    </source>
</evidence>
<gene>
    <name evidence="13" type="primary">LOC106752187</name>
    <name evidence="10" type="synonym">MED15</name>
</gene>
<evidence type="ECO:0000256" key="8">
    <source>
        <dbReference type="ARBA" id="ARBA00023242"/>
    </source>
</evidence>
<evidence type="ECO:0000256" key="9">
    <source>
        <dbReference type="ARBA" id="ARBA00032016"/>
    </source>
</evidence>
<sequence length="149" mass="16235">MHPSAVVIEQPQMAADDSWKTTHFRQSVVAKIDEAIQMSGMPRMKNSIDMENHVFQKAKTKEEYLGFVARLILHVREMNSKKGAAGNAPGATGTNNQGMLDPIGALQTLARQGTGNNQIMDMGSPGPNHQGIIPQPPASTATNRESYFF</sequence>
<keyword evidence="12" id="KW-1185">Reference proteome</keyword>
<comment type="function">
    <text evidence="10">Component of the Mediator complex, a coactivator involved in the regulated transcription of nearly all RNA polymerase II-dependent genes. Mediator functions as a bridge to convey information from gene-specific regulatory proteins to the basal RNA polymerase II transcription machinery. Mediator is recruited to promoters by direct interactions with regulatory proteins and serves as a scaffold for the assembly of a functional preinitiation complex with RNA polymerase II and the general transcription factors.</text>
</comment>
<organism evidence="12 13">
    <name type="scientific">Dinoponera quadriceps</name>
    <name type="common">South American ant</name>
    <dbReference type="NCBI Taxonomy" id="609295"/>
    <lineage>
        <taxon>Eukaryota</taxon>
        <taxon>Metazoa</taxon>
        <taxon>Ecdysozoa</taxon>
        <taxon>Arthropoda</taxon>
        <taxon>Hexapoda</taxon>
        <taxon>Insecta</taxon>
        <taxon>Pterygota</taxon>
        <taxon>Neoptera</taxon>
        <taxon>Endopterygota</taxon>
        <taxon>Hymenoptera</taxon>
        <taxon>Apocrita</taxon>
        <taxon>Aculeata</taxon>
        <taxon>Formicoidea</taxon>
        <taxon>Formicidae</taxon>
        <taxon>Ponerinae</taxon>
        <taxon>Ponerini</taxon>
        <taxon>Dinoponera</taxon>
    </lineage>
</organism>
<evidence type="ECO:0000256" key="4">
    <source>
        <dbReference type="ARBA" id="ARBA00019613"/>
    </source>
</evidence>
<dbReference type="Gene3D" id="1.10.246.20">
    <property type="entry name" value="Coactivator CBP, KIX domain"/>
    <property type="match status" value="1"/>
</dbReference>
<dbReference type="GO" id="GO:0005634">
    <property type="term" value="C:nucleus"/>
    <property type="evidence" value="ECO:0007669"/>
    <property type="project" value="UniProtKB-SubCell"/>
</dbReference>
<accession>A0A6P3YH25</accession>
<evidence type="ECO:0000313" key="13">
    <source>
        <dbReference type="RefSeq" id="XP_014489204.1"/>
    </source>
</evidence>
<dbReference type="InterPro" id="IPR036529">
    <property type="entry name" value="KIX_dom_sf"/>
</dbReference>
<keyword evidence="8 10" id="KW-0539">Nucleus</keyword>
<keyword evidence="5 10" id="KW-0805">Transcription regulation</keyword>
<comment type="similarity">
    <text evidence="2 10">Belongs to the Mediator complex subunit 15 family.</text>
</comment>
<dbReference type="AlphaFoldDB" id="A0A6P3YH25"/>
<dbReference type="GO" id="GO:0006355">
    <property type="term" value="P:regulation of DNA-templated transcription"/>
    <property type="evidence" value="ECO:0007669"/>
    <property type="project" value="InterPro"/>
</dbReference>
<protein>
    <recommendedName>
        <fullName evidence="4 10">Mediator of RNA polymerase II transcription subunit 15</fullName>
    </recommendedName>
    <alternativeName>
        <fullName evidence="9 10">Mediator complex subunit 15</fullName>
    </alternativeName>
</protein>
<dbReference type="OrthoDB" id="10055322at2759"/>
<comment type="subunit">
    <text evidence="3 10">Component of the Mediator complex.</text>
</comment>
<dbReference type="RefSeq" id="XP_014489204.1">
    <property type="nucleotide sequence ID" value="XM_014633718.1"/>
</dbReference>
<evidence type="ECO:0000256" key="5">
    <source>
        <dbReference type="ARBA" id="ARBA00023015"/>
    </source>
</evidence>
<dbReference type="FunFam" id="1.10.246.20:FF:000002">
    <property type="entry name" value="Mediator of RNA polymerase II transcription subunit 15"/>
    <property type="match status" value="1"/>
</dbReference>
<comment type="subcellular location">
    <subcellularLocation>
        <location evidence="1 10">Nucleus</location>
    </subcellularLocation>
</comment>
<feature type="domain" description="Mediator of RNA polymerase II transcription subunit 15 N-terminal" evidence="11">
    <location>
        <begin position="16"/>
        <end position="84"/>
    </location>
</feature>
<dbReference type="Pfam" id="PF09606">
    <property type="entry name" value="Med15_N"/>
    <property type="match status" value="1"/>
</dbReference>
<name>A0A6P3YH25_DINQU</name>
<keyword evidence="6 10" id="KW-0010">Activator</keyword>
<dbReference type="Proteomes" id="UP000515204">
    <property type="component" value="Unplaced"/>
</dbReference>
<reference evidence="13" key="1">
    <citation type="submission" date="2025-08" db="UniProtKB">
        <authorList>
            <consortium name="RefSeq"/>
        </authorList>
    </citation>
    <scope>IDENTIFICATION</scope>
</reference>
<evidence type="ECO:0000313" key="12">
    <source>
        <dbReference type="Proteomes" id="UP000515204"/>
    </source>
</evidence>
<keyword evidence="7 10" id="KW-0804">Transcription</keyword>